<dbReference type="OrthoDB" id="5421041at2759"/>
<dbReference type="Proteomes" id="UP000224854">
    <property type="component" value="Unassembled WGS sequence"/>
</dbReference>
<reference evidence="3 4" key="1">
    <citation type="submission" date="2017-06" db="EMBL/GenBank/DDBJ databases">
        <title>Ant-infecting Ophiocordyceps genomes reveal a high diversity of potential behavioral manipulation genes and a possible major role for enterotoxins.</title>
        <authorList>
            <person name="De Bekker C."/>
            <person name="Evans H.C."/>
            <person name="Brachmann A."/>
            <person name="Hughes D.P."/>
        </authorList>
    </citation>
    <scope>NUCLEOTIDE SEQUENCE [LARGE SCALE GENOMIC DNA]</scope>
    <source>
        <strain evidence="3 4">1348a</strain>
    </source>
</reference>
<evidence type="ECO:0000256" key="1">
    <source>
        <dbReference type="SAM" id="Coils"/>
    </source>
</evidence>
<protein>
    <recommendedName>
        <fullName evidence="5">MEI5 protein</fullName>
    </recommendedName>
</protein>
<proteinExistence type="predicted"/>
<evidence type="ECO:0000256" key="2">
    <source>
        <dbReference type="SAM" id="MobiDB-lite"/>
    </source>
</evidence>
<evidence type="ECO:0000313" key="4">
    <source>
        <dbReference type="Proteomes" id="UP000224854"/>
    </source>
</evidence>
<dbReference type="AlphaFoldDB" id="A0A2C5YCU6"/>
<comment type="caution">
    <text evidence="3">The sequence shown here is derived from an EMBL/GenBank/DDBJ whole genome shotgun (WGS) entry which is preliminary data.</text>
</comment>
<organism evidence="3 4">
    <name type="scientific">Ophiocordyceps australis</name>
    <dbReference type="NCBI Taxonomy" id="1399860"/>
    <lineage>
        <taxon>Eukaryota</taxon>
        <taxon>Fungi</taxon>
        <taxon>Dikarya</taxon>
        <taxon>Ascomycota</taxon>
        <taxon>Pezizomycotina</taxon>
        <taxon>Sordariomycetes</taxon>
        <taxon>Hypocreomycetidae</taxon>
        <taxon>Hypocreales</taxon>
        <taxon>Ophiocordycipitaceae</taxon>
        <taxon>Ophiocordyceps</taxon>
    </lineage>
</organism>
<accession>A0A2C5YCU6</accession>
<evidence type="ECO:0008006" key="5">
    <source>
        <dbReference type="Google" id="ProtNLM"/>
    </source>
</evidence>
<keyword evidence="1" id="KW-0175">Coiled coil</keyword>
<sequence>MDAETPDIDPLTPRQPSTMENDAPFSAGKPAMEDSIEALLSMLRWCGSSQSFKQLQNMQQDKLATEDELKSLQVAYNANLTALAKKEAELHRFEDDLAAERESVARLTDELQRAEDTIRSQEEEAQTKAALIAEQQERIDDLLAQIKEKDERIAYLETVEAERDRLSEELATTTQSLAARDSELASTLDTLATVESFVVKLEGLQGQKDQVCEALGAMFSDAYTFMEESFAADLDTSCLAEASIWEGVRNHPSIQHCIPIPSSNSPAAKRMRAAAALIMYSRALAKYIWRPTYITRETDLDKTLASLEAQDPLHEAYARAVLLKISPDRQAVCRQSCIKYVVADFMEVMGCLVPDEHADSFQPGLKQLSEKICDAWSSVQNLQEKVKPSFHFNYLEEWQPLPQTPSSPDQLAASAPGDEATARVVWPTFLYTNPDHESEELLHHGYTITFAQIAEAEKEVSRRAVRKTIRLNEQAIAGNKKRRDSGIFLSHGPLLSSPVK</sequence>
<feature type="region of interest" description="Disordered" evidence="2">
    <location>
        <begin position="1"/>
        <end position="30"/>
    </location>
</feature>
<dbReference type="Gene3D" id="1.10.287.1490">
    <property type="match status" value="1"/>
</dbReference>
<gene>
    <name evidence="3" type="ORF">CDD82_4227</name>
</gene>
<feature type="coiled-coil region" evidence="1">
    <location>
        <begin position="55"/>
        <end position="176"/>
    </location>
</feature>
<dbReference type="EMBL" id="NJEU01000346">
    <property type="protein sequence ID" value="PHH75888.1"/>
    <property type="molecule type" value="Genomic_DNA"/>
</dbReference>
<name>A0A2C5YCU6_9HYPO</name>
<keyword evidence="4" id="KW-1185">Reference proteome</keyword>
<evidence type="ECO:0000313" key="3">
    <source>
        <dbReference type="EMBL" id="PHH75888.1"/>
    </source>
</evidence>